<comment type="subcellular location">
    <subcellularLocation>
        <location evidence="1">Membrane</location>
        <topology evidence="1">Multi-pass membrane protein</topology>
    </subcellularLocation>
</comment>
<proteinExistence type="predicted"/>
<comment type="caution">
    <text evidence="6">The sequence shown here is derived from an EMBL/GenBank/DDBJ whole genome shotgun (WGS) entry which is preliminary data.</text>
</comment>
<feature type="transmembrane region" description="Helical" evidence="5">
    <location>
        <begin position="159"/>
        <end position="180"/>
    </location>
</feature>
<dbReference type="eggNOG" id="COG0428">
    <property type="taxonomic scope" value="Bacteria"/>
</dbReference>
<dbReference type="EMBL" id="AEVO01000065">
    <property type="protein sequence ID" value="EFY06915.1"/>
    <property type="molecule type" value="Genomic_DNA"/>
</dbReference>
<dbReference type="GO" id="GO:0046873">
    <property type="term" value="F:metal ion transmembrane transporter activity"/>
    <property type="evidence" value="ECO:0007669"/>
    <property type="project" value="InterPro"/>
</dbReference>
<feature type="transmembrane region" description="Helical" evidence="5">
    <location>
        <begin position="64"/>
        <end position="84"/>
    </location>
</feature>
<feature type="transmembrane region" description="Helical" evidence="5">
    <location>
        <begin position="186"/>
        <end position="207"/>
    </location>
</feature>
<evidence type="ECO:0000256" key="5">
    <source>
        <dbReference type="SAM" id="Phobius"/>
    </source>
</evidence>
<gene>
    <name evidence="6" type="ORF">HMPREF9444_01278</name>
</gene>
<evidence type="ECO:0000256" key="4">
    <source>
        <dbReference type="ARBA" id="ARBA00023136"/>
    </source>
</evidence>
<accession>E8LKN5</accession>
<evidence type="ECO:0000256" key="1">
    <source>
        <dbReference type="ARBA" id="ARBA00004141"/>
    </source>
</evidence>
<dbReference type="STRING" id="762983.HMPREF9444_01278"/>
<protein>
    <submittedName>
        <fullName evidence="6">Metal cation transporter, ZIP family</fullName>
    </submittedName>
</protein>
<sequence>MFYYLIPSAVIAPLAAAFIILITGSKRLENFAKPLSLIAVGLLITISLSHLLPEAMEESLNPHSIGFTVLIAVLVLIGIEMFFNSHSHKENALSKGAAGLLCGTFLHAFCDGIILVSSYLVDIHLGLAVTAAILIHEVPQEIGDYVILLDCGMSRTQAFSISLISGCGAICGAILGYFLLDTVKGLLPYALAVSASSFIYVSLCDLLPRLYKSQNQQKMLYRFFFLLIGVIAALLISHHH</sequence>
<reference evidence="6 7" key="1">
    <citation type="submission" date="2011-01" db="EMBL/GenBank/DDBJ databases">
        <authorList>
            <person name="Weinstock G."/>
            <person name="Sodergren E."/>
            <person name="Clifton S."/>
            <person name="Fulton L."/>
            <person name="Fulton B."/>
            <person name="Courtney L."/>
            <person name="Fronick C."/>
            <person name="Harrison M."/>
            <person name="Strong C."/>
            <person name="Farmer C."/>
            <person name="Delahaunty K."/>
            <person name="Markovic C."/>
            <person name="Hall O."/>
            <person name="Minx P."/>
            <person name="Tomlinson C."/>
            <person name="Mitreva M."/>
            <person name="Hou S."/>
            <person name="Chen J."/>
            <person name="Wollam A."/>
            <person name="Pepin K.H."/>
            <person name="Johnson M."/>
            <person name="Bhonagiri V."/>
            <person name="Zhang X."/>
            <person name="Suruliraj S."/>
            <person name="Warren W."/>
            <person name="Chinwalla A."/>
            <person name="Mardis E.R."/>
            <person name="Wilson R.K."/>
        </authorList>
    </citation>
    <scope>NUCLEOTIDE SEQUENCE [LARGE SCALE GENOMIC DNA]</scope>
    <source>
        <strain evidence="7">DSM 22608 / JCM 16073 / KCTC 15190 / YIT 12066</strain>
    </source>
</reference>
<evidence type="ECO:0000313" key="7">
    <source>
        <dbReference type="Proteomes" id="UP000018458"/>
    </source>
</evidence>
<name>E8LKN5_SUCHY</name>
<organism evidence="6 7">
    <name type="scientific">Succinatimonas hippei (strain DSM 22608 / JCM 16073 / KCTC 15190 / YIT 12066)</name>
    <dbReference type="NCBI Taxonomy" id="762983"/>
    <lineage>
        <taxon>Bacteria</taxon>
        <taxon>Pseudomonadati</taxon>
        <taxon>Pseudomonadota</taxon>
        <taxon>Gammaproteobacteria</taxon>
        <taxon>Aeromonadales</taxon>
        <taxon>Succinivibrionaceae</taxon>
        <taxon>Succinatimonas</taxon>
    </lineage>
</organism>
<feature type="transmembrane region" description="Helical" evidence="5">
    <location>
        <begin position="96"/>
        <end position="115"/>
    </location>
</feature>
<dbReference type="AlphaFoldDB" id="E8LKN5"/>
<keyword evidence="3 5" id="KW-1133">Transmembrane helix</keyword>
<dbReference type="GO" id="GO:0016020">
    <property type="term" value="C:membrane"/>
    <property type="evidence" value="ECO:0007669"/>
    <property type="project" value="UniProtKB-SubCell"/>
</dbReference>
<keyword evidence="7" id="KW-1185">Reference proteome</keyword>
<dbReference type="PANTHER" id="PTHR16950:SF16">
    <property type="entry name" value="ZINC TRANSPORTER ZIP13"/>
    <property type="match status" value="1"/>
</dbReference>
<dbReference type="HOGENOM" id="CLU_015114_0_5_6"/>
<dbReference type="RefSeq" id="WP_009143473.1">
    <property type="nucleotide sequence ID" value="NZ_GL831001.1"/>
</dbReference>
<dbReference type="OrthoDB" id="9806593at2"/>
<keyword evidence="4 5" id="KW-0472">Membrane</keyword>
<dbReference type="PANTHER" id="PTHR16950">
    <property type="entry name" value="ZINC TRANSPORTER SLC39A7 HISTIDINE-RICH MEMBRANE PROTEIN KE4"/>
    <property type="match status" value="1"/>
</dbReference>
<evidence type="ECO:0000313" key="6">
    <source>
        <dbReference type="EMBL" id="EFY06915.1"/>
    </source>
</evidence>
<dbReference type="Proteomes" id="UP000018458">
    <property type="component" value="Unassembled WGS sequence"/>
</dbReference>
<feature type="transmembrane region" description="Helical" evidence="5">
    <location>
        <begin position="6"/>
        <end position="23"/>
    </location>
</feature>
<evidence type="ECO:0000256" key="2">
    <source>
        <dbReference type="ARBA" id="ARBA00022692"/>
    </source>
</evidence>
<evidence type="ECO:0000256" key="3">
    <source>
        <dbReference type="ARBA" id="ARBA00022989"/>
    </source>
</evidence>
<feature type="transmembrane region" description="Helical" evidence="5">
    <location>
        <begin position="35"/>
        <end position="52"/>
    </location>
</feature>
<dbReference type="Pfam" id="PF02535">
    <property type="entry name" value="Zip"/>
    <property type="match status" value="1"/>
</dbReference>
<keyword evidence="2 5" id="KW-0812">Transmembrane</keyword>
<dbReference type="InterPro" id="IPR003689">
    <property type="entry name" value="ZIP"/>
</dbReference>
<feature type="transmembrane region" description="Helical" evidence="5">
    <location>
        <begin position="219"/>
        <end position="237"/>
    </location>
</feature>